<dbReference type="Pfam" id="PF04297">
    <property type="entry name" value="UPF0122"/>
    <property type="match status" value="1"/>
</dbReference>
<sequence length="181" mass="22062">MNRILKEEMEQDFFYVHDSIVYGAIKKCGIHYDHANYDDFVQIGRIKLVDAYKEFPKSLFNEEYFYQFTGYAYRKVYWALMDQIRKEQRIFEREAALPDSFEEWQMTDPEPFDEDFVMWELFHSMLQCLSEKEQVYLKDSVIEQLTITEIAKKRKVSRKTVYAWRKQVAKKLEHYQAVIKK</sequence>
<dbReference type="AlphaFoldDB" id="A0A1I3WXV3"/>
<dbReference type="EMBL" id="FOSJ01000010">
    <property type="protein sequence ID" value="SFK11231.1"/>
    <property type="molecule type" value="Genomic_DNA"/>
</dbReference>
<dbReference type="SUPFAM" id="SSF88659">
    <property type="entry name" value="Sigma3 and sigma4 domains of RNA polymerase sigma factors"/>
    <property type="match status" value="1"/>
</dbReference>
<dbReference type="InterPro" id="IPR036388">
    <property type="entry name" value="WH-like_DNA-bd_sf"/>
</dbReference>
<dbReference type="GO" id="GO:0006352">
    <property type="term" value="P:DNA-templated transcription initiation"/>
    <property type="evidence" value="ECO:0007669"/>
    <property type="project" value="InterPro"/>
</dbReference>
<name>A0A1I3WXV3_9LACT</name>
<dbReference type="InterPro" id="IPR014284">
    <property type="entry name" value="RNA_pol_sigma-70_dom"/>
</dbReference>
<comment type="similarity">
    <text evidence="1">Belongs to the UPF0122 family.</text>
</comment>
<dbReference type="Proteomes" id="UP000199589">
    <property type="component" value="Unassembled WGS sequence"/>
</dbReference>
<keyword evidence="4" id="KW-1185">Reference proteome</keyword>
<proteinExistence type="inferred from homology"/>
<evidence type="ECO:0000256" key="1">
    <source>
        <dbReference type="ARBA" id="ARBA00008720"/>
    </source>
</evidence>
<dbReference type="GO" id="GO:0003700">
    <property type="term" value="F:DNA-binding transcription factor activity"/>
    <property type="evidence" value="ECO:0007669"/>
    <property type="project" value="InterPro"/>
</dbReference>
<organism evidence="3 4">
    <name type="scientific">Marinilactibacillus piezotolerans</name>
    <dbReference type="NCBI Taxonomy" id="258723"/>
    <lineage>
        <taxon>Bacteria</taxon>
        <taxon>Bacillati</taxon>
        <taxon>Bacillota</taxon>
        <taxon>Bacilli</taxon>
        <taxon>Lactobacillales</taxon>
        <taxon>Carnobacteriaceae</taxon>
        <taxon>Marinilactibacillus</taxon>
    </lineage>
</organism>
<dbReference type="SUPFAM" id="SSF88946">
    <property type="entry name" value="Sigma2 domain of RNA polymerase sigma factors"/>
    <property type="match status" value="1"/>
</dbReference>
<accession>A0A1I3WXV3</accession>
<dbReference type="Gene3D" id="1.10.1740.10">
    <property type="match status" value="1"/>
</dbReference>
<protein>
    <submittedName>
        <fullName evidence="3">RNA polymerase sigma factor, sigma-70 family</fullName>
    </submittedName>
</protein>
<dbReference type="NCBIfam" id="TIGR02937">
    <property type="entry name" value="sigma70-ECF"/>
    <property type="match status" value="1"/>
</dbReference>
<dbReference type="InterPro" id="IPR007394">
    <property type="entry name" value="UPF0122"/>
</dbReference>
<comment type="function">
    <text evidence="2">Might take part in the signal recognition particle (SRP) pathway. This is inferred from the conservation of its genetic proximity to ftsY/ffh. May be a regulatory protein.</text>
</comment>
<dbReference type="InterPro" id="IPR013324">
    <property type="entry name" value="RNA_pol_sigma_r3/r4-like"/>
</dbReference>
<dbReference type="InterPro" id="IPR013325">
    <property type="entry name" value="RNA_pol_sigma_r2"/>
</dbReference>
<evidence type="ECO:0000313" key="4">
    <source>
        <dbReference type="Proteomes" id="UP000199589"/>
    </source>
</evidence>
<dbReference type="Gene3D" id="1.10.10.10">
    <property type="entry name" value="Winged helix-like DNA-binding domain superfamily/Winged helix DNA-binding domain"/>
    <property type="match status" value="1"/>
</dbReference>
<dbReference type="RefSeq" id="WP_143744903.1">
    <property type="nucleotide sequence ID" value="NZ_FOSJ01000010.1"/>
</dbReference>
<evidence type="ECO:0000256" key="2">
    <source>
        <dbReference type="ARBA" id="ARBA00024764"/>
    </source>
</evidence>
<evidence type="ECO:0000313" key="3">
    <source>
        <dbReference type="EMBL" id="SFK11231.1"/>
    </source>
</evidence>
<gene>
    <name evidence="3" type="ORF">SAMN04488569_101038</name>
</gene>
<reference evidence="4" key="1">
    <citation type="submission" date="2016-10" db="EMBL/GenBank/DDBJ databases">
        <authorList>
            <person name="Varghese N."/>
            <person name="Submissions S."/>
        </authorList>
    </citation>
    <scope>NUCLEOTIDE SEQUENCE [LARGE SCALE GENOMIC DNA]</scope>
    <source>
        <strain evidence="4">DSM 16108</strain>
    </source>
</reference>
<dbReference type="OrthoDB" id="2248780at2"/>